<organism evidence="2">
    <name type="scientific">marine sediment metagenome</name>
    <dbReference type="NCBI Taxonomy" id="412755"/>
    <lineage>
        <taxon>unclassified sequences</taxon>
        <taxon>metagenomes</taxon>
        <taxon>ecological metagenomes</taxon>
    </lineage>
</organism>
<keyword evidence="1" id="KW-1133">Transmembrane helix</keyword>
<dbReference type="EMBL" id="LAZR01053291">
    <property type="protein sequence ID" value="KKK81065.1"/>
    <property type="molecule type" value="Genomic_DNA"/>
</dbReference>
<keyword evidence="1" id="KW-0472">Membrane</keyword>
<keyword evidence="1" id="KW-0812">Transmembrane</keyword>
<reference evidence="2" key="1">
    <citation type="journal article" date="2015" name="Nature">
        <title>Complex archaea that bridge the gap between prokaryotes and eukaryotes.</title>
        <authorList>
            <person name="Spang A."/>
            <person name="Saw J.H."/>
            <person name="Jorgensen S.L."/>
            <person name="Zaremba-Niedzwiedzka K."/>
            <person name="Martijn J."/>
            <person name="Lind A.E."/>
            <person name="van Eijk R."/>
            <person name="Schleper C."/>
            <person name="Guy L."/>
            <person name="Ettema T.J."/>
        </authorList>
    </citation>
    <scope>NUCLEOTIDE SEQUENCE</scope>
</reference>
<gene>
    <name evidence="2" type="ORF">LCGC14_2817210</name>
</gene>
<feature type="transmembrane region" description="Helical" evidence="1">
    <location>
        <begin position="12"/>
        <end position="34"/>
    </location>
</feature>
<evidence type="ECO:0000256" key="1">
    <source>
        <dbReference type="SAM" id="Phobius"/>
    </source>
</evidence>
<evidence type="ECO:0000313" key="2">
    <source>
        <dbReference type="EMBL" id="KKK81065.1"/>
    </source>
</evidence>
<name>A0A0F8Z4Y6_9ZZZZ</name>
<evidence type="ECO:0008006" key="3">
    <source>
        <dbReference type="Google" id="ProtNLM"/>
    </source>
</evidence>
<feature type="transmembrane region" description="Helical" evidence="1">
    <location>
        <begin position="86"/>
        <end position="105"/>
    </location>
</feature>
<protein>
    <recommendedName>
        <fullName evidence="3">Mercuric transport protein MerT</fullName>
    </recommendedName>
</protein>
<comment type="caution">
    <text evidence="2">The sequence shown here is derived from an EMBL/GenBank/DDBJ whole genome shotgun (WGS) entry which is preliminary data.</text>
</comment>
<dbReference type="AlphaFoldDB" id="A0A0F8Z4Y6"/>
<accession>A0A0F8Z4Y6</accession>
<sequence length="115" mass="12292">MWISSIKSGMVSLTSAFVASLCCVLPLAVVFLGLGSGAFLMTTMKYSNIFIPTGVIGVGLGFYLYLRDKKKSAACGCPMRSGKLNLTILMFATLMVLLSVVFNLFPELIAPLLEG</sequence>
<dbReference type="Gene3D" id="1.10.287.910">
    <property type="entry name" value="bacterial mercury transporter, merf"/>
    <property type="match status" value="1"/>
</dbReference>
<feature type="transmembrane region" description="Helical" evidence="1">
    <location>
        <begin position="46"/>
        <end position="66"/>
    </location>
</feature>
<proteinExistence type="predicted"/>